<keyword evidence="9" id="KW-1185">Reference proteome</keyword>
<dbReference type="GO" id="GO:0005829">
    <property type="term" value="C:cytosol"/>
    <property type="evidence" value="ECO:0007669"/>
    <property type="project" value="TreeGrafter"/>
</dbReference>
<evidence type="ECO:0000256" key="3">
    <source>
        <dbReference type="ARBA" id="ARBA00023015"/>
    </source>
</evidence>
<sequence length="208" mass="24010">MNILIAEDDATSRHFLEAILTQWGYETTTAKNGAEAWQILQDKKFSLFLLDWMMPEMDGLELCQKIRSLCEGDNYIILLTARKDPKDIVSGLEAGADDYICKPFNRLELQARIKAGRRVLDLQRALAAQVESLQLAMTQIKTLEGILPICMYCHKIRTDKESWQRIEKYLSDHTDVMFSHGLCPECKEKCMIEEGITQEDMEDAHREY</sequence>
<accession>B8FLI5</accession>
<evidence type="ECO:0000259" key="7">
    <source>
        <dbReference type="PROSITE" id="PS50110"/>
    </source>
</evidence>
<keyword evidence="2" id="KW-0902">Two-component regulatory system</keyword>
<name>B8FLI5_DESAL</name>
<evidence type="ECO:0000256" key="4">
    <source>
        <dbReference type="ARBA" id="ARBA00023125"/>
    </source>
</evidence>
<dbReference type="GO" id="GO:0032993">
    <property type="term" value="C:protein-DNA complex"/>
    <property type="evidence" value="ECO:0007669"/>
    <property type="project" value="TreeGrafter"/>
</dbReference>
<dbReference type="CDD" id="cd17574">
    <property type="entry name" value="REC_OmpR"/>
    <property type="match status" value="1"/>
</dbReference>
<dbReference type="Proteomes" id="UP000000739">
    <property type="component" value="Chromosome"/>
</dbReference>
<dbReference type="GO" id="GO:0000156">
    <property type="term" value="F:phosphorelay response regulator activity"/>
    <property type="evidence" value="ECO:0007669"/>
    <property type="project" value="TreeGrafter"/>
</dbReference>
<evidence type="ECO:0000256" key="1">
    <source>
        <dbReference type="ARBA" id="ARBA00022553"/>
    </source>
</evidence>
<dbReference type="eggNOG" id="COG0745">
    <property type="taxonomic scope" value="Bacteria"/>
</dbReference>
<reference evidence="8 9" key="1">
    <citation type="journal article" date="2012" name="Environ. Microbiol.">
        <title>The genome sequence of Desulfatibacillum alkenivorans AK-01: a blueprint for anaerobic alkane oxidation.</title>
        <authorList>
            <person name="Callaghan A.V."/>
            <person name="Morris B.E."/>
            <person name="Pereira I.A."/>
            <person name="McInerney M.J."/>
            <person name="Austin R.N."/>
            <person name="Groves J.T."/>
            <person name="Kukor J.J."/>
            <person name="Suflita J.M."/>
            <person name="Young L.Y."/>
            <person name="Zylstra G.J."/>
            <person name="Wawrik B."/>
        </authorList>
    </citation>
    <scope>NUCLEOTIDE SEQUENCE [LARGE SCALE GENOMIC DNA]</scope>
    <source>
        <strain evidence="8 9">AK-01</strain>
    </source>
</reference>
<dbReference type="GO" id="GO:0006355">
    <property type="term" value="P:regulation of DNA-templated transcription"/>
    <property type="evidence" value="ECO:0007669"/>
    <property type="project" value="TreeGrafter"/>
</dbReference>
<organism evidence="8 9">
    <name type="scientific">Desulfatibacillum aliphaticivorans</name>
    <dbReference type="NCBI Taxonomy" id="218208"/>
    <lineage>
        <taxon>Bacteria</taxon>
        <taxon>Pseudomonadati</taxon>
        <taxon>Thermodesulfobacteriota</taxon>
        <taxon>Desulfobacteria</taxon>
        <taxon>Desulfobacterales</taxon>
        <taxon>Desulfatibacillaceae</taxon>
        <taxon>Desulfatibacillum</taxon>
    </lineage>
</organism>
<dbReference type="InterPro" id="IPR011006">
    <property type="entry name" value="CheY-like_superfamily"/>
</dbReference>
<keyword evidence="4" id="KW-0238">DNA-binding</keyword>
<dbReference type="KEGG" id="dal:Dalk_3443"/>
<evidence type="ECO:0000256" key="6">
    <source>
        <dbReference type="PROSITE-ProRule" id="PRU00169"/>
    </source>
</evidence>
<dbReference type="SMART" id="SM00448">
    <property type="entry name" value="REC"/>
    <property type="match status" value="1"/>
</dbReference>
<dbReference type="PANTHER" id="PTHR48111">
    <property type="entry name" value="REGULATOR OF RPOS"/>
    <property type="match status" value="1"/>
</dbReference>
<dbReference type="Gene3D" id="3.40.50.2300">
    <property type="match status" value="1"/>
</dbReference>
<evidence type="ECO:0000256" key="5">
    <source>
        <dbReference type="ARBA" id="ARBA00023163"/>
    </source>
</evidence>
<dbReference type="HOGENOM" id="CLU_000445_69_1_7"/>
<dbReference type="PANTHER" id="PTHR48111:SF4">
    <property type="entry name" value="DNA-BINDING DUAL TRANSCRIPTIONAL REGULATOR OMPR"/>
    <property type="match status" value="1"/>
</dbReference>
<keyword evidence="5" id="KW-0804">Transcription</keyword>
<dbReference type="Pfam" id="PF00072">
    <property type="entry name" value="Response_reg"/>
    <property type="match status" value="1"/>
</dbReference>
<feature type="modified residue" description="4-aspartylphosphate" evidence="6">
    <location>
        <position position="51"/>
    </location>
</feature>
<dbReference type="GO" id="GO:0000976">
    <property type="term" value="F:transcription cis-regulatory region binding"/>
    <property type="evidence" value="ECO:0007669"/>
    <property type="project" value="TreeGrafter"/>
</dbReference>
<protein>
    <submittedName>
        <fullName evidence="8">Protein with response regulator receiver domain</fullName>
    </submittedName>
</protein>
<gene>
    <name evidence="8" type="ordered locus">Dalk_3443</name>
</gene>
<dbReference type="AlphaFoldDB" id="B8FLI5"/>
<keyword evidence="3" id="KW-0805">Transcription regulation</keyword>
<dbReference type="PROSITE" id="PS50110">
    <property type="entry name" value="RESPONSE_REGULATORY"/>
    <property type="match status" value="1"/>
</dbReference>
<dbReference type="InterPro" id="IPR039420">
    <property type="entry name" value="WalR-like"/>
</dbReference>
<evidence type="ECO:0000313" key="9">
    <source>
        <dbReference type="Proteomes" id="UP000000739"/>
    </source>
</evidence>
<keyword evidence="1 6" id="KW-0597">Phosphoprotein</keyword>
<proteinExistence type="predicted"/>
<dbReference type="InterPro" id="IPR001789">
    <property type="entry name" value="Sig_transdc_resp-reg_receiver"/>
</dbReference>
<dbReference type="SUPFAM" id="SSF52172">
    <property type="entry name" value="CheY-like"/>
    <property type="match status" value="1"/>
</dbReference>
<feature type="domain" description="Response regulatory" evidence="7">
    <location>
        <begin position="2"/>
        <end position="117"/>
    </location>
</feature>
<evidence type="ECO:0000313" key="8">
    <source>
        <dbReference type="EMBL" id="ACL05131.1"/>
    </source>
</evidence>
<dbReference type="EMBL" id="CP001322">
    <property type="protein sequence ID" value="ACL05131.1"/>
    <property type="molecule type" value="Genomic_DNA"/>
</dbReference>
<evidence type="ECO:0000256" key="2">
    <source>
        <dbReference type="ARBA" id="ARBA00023012"/>
    </source>
</evidence>
<dbReference type="RefSeq" id="WP_015948188.1">
    <property type="nucleotide sequence ID" value="NC_011768.1"/>
</dbReference>